<dbReference type="PANTHER" id="PTHR10615:SF161">
    <property type="entry name" value="HISTONE ACETYLTRANSFERASE KAT7"/>
    <property type="match status" value="1"/>
</dbReference>
<proteinExistence type="inferred from homology"/>
<comment type="subcellular location">
    <subcellularLocation>
        <location evidence="1 12">Nucleus</location>
    </subcellularLocation>
</comment>
<evidence type="ECO:0000256" key="2">
    <source>
        <dbReference type="ARBA" id="ARBA00010107"/>
    </source>
</evidence>
<evidence type="ECO:0000256" key="12">
    <source>
        <dbReference type="RuleBase" id="RU361211"/>
    </source>
</evidence>
<accession>A0A183ICN4</accession>
<evidence type="ECO:0000313" key="16">
    <source>
        <dbReference type="Proteomes" id="UP000270296"/>
    </source>
</evidence>
<keyword evidence="8" id="KW-0156">Chromatin regulator</keyword>
<dbReference type="Gene3D" id="3.30.60.60">
    <property type="entry name" value="N-acetyl transferase-like"/>
    <property type="match status" value="1"/>
</dbReference>
<keyword evidence="5" id="KW-0479">Metal-binding</keyword>
<evidence type="ECO:0000259" key="14">
    <source>
        <dbReference type="PROSITE" id="PS51726"/>
    </source>
</evidence>
<protein>
    <recommendedName>
        <fullName evidence="3 12">Histone acetyltransferase</fullName>
        <ecNumber evidence="3 12">2.3.1.48</ecNumber>
    </recommendedName>
</protein>
<dbReference type="WBParaSite" id="SBAD_0000143701-mRNA-1">
    <property type="protein sequence ID" value="SBAD_0000143701-mRNA-1"/>
    <property type="gene ID" value="SBAD_0000143701"/>
</dbReference>
<keyword evidence="10 12" id="KW-0539">Nucleus</keyword>
<evidence type="ECO:0000256" key="10">
    <source>
        <dbReference type="ARBA" id="ARBA00023242"/>
    </source>
</evidence>
<name>A0A183ICN4_9BILA</name>
<organism evidence="17">
    <name type="scientific">Soboliphyme baturini</name>
    <dbReference type="NCBI Taxonomy" id="241478"/>
    <lineage>
        <taxon>Eukaryota</taxon>
        <taxon>Metazoa</taxon>
        <taxon>Ecdysozoa</taxon>
        <taxon>Nematoda</taxon>
        <taxon>Enoplea</taxon>
        <taxon>Dorylaimia</taxon>
        <taxon>Dioctophymatida</taxon>
        <taxon>Dioctophymatoidea</taxon>
        <taxon>Soboliphymatidae</taxon>
        <taxon>Soboliphyme</taxon>
    </lineage>
</organism>
<keyword evidence="6" id="KW-0863">Zinc-finger</keyword>
<evidence type="ECO:0000256" key="4">
    <source>
        <dbReference type="ARBA" id="ARBA00022679"/>
    </source>
</evidence>
<sequence length="290" mass="33933">MMRRKDAHPAVSTSEQQQGEKWFKMAQSSLALEMGNSRESQTFGSHIEKVRFGQFEIDTWYTSSYPDRFSILRTLFVCQYCFRYLKCETQLNRHLGKCTLSHPPGKEIYHADKLSFWEVDGEKNTAFCQNLCLFAKLFLEHKTLVDQVEAFNFYLMTGSEQEEYQMIGYFSKEKDPLSKYNVSCLLVLPPFHSKGYGRLLIDFSYMLTRIERKTSSPEHPLSDLGLIAYRKYWISKVMEYINGLSNDQMFSMADISQETGIHPNDIASTLQYIGIVKTWRGKYWIYKSEV</sequence>
<evidence type="ECO:0000256" key="3">
    <source>
        <dbReference type="ARBA" id="ARBA00013184"/>
    </source>
</evidence>
<evidence type="ECO:0000256" key="1">
    <source>
        <dbReference type="ARBA" id="ARBA00004123"/>
    </source>
</evidence>
<evidence type="ECO:0000256" key="6">
    <source>
        <dbReference type="ARBA" id="ARBA00022771"/>
    </source>
</evidence>
<dbReference type="Pfam" id="PF17772">
    <property type="entry name" value="zf-MYST"/>
    <property type="match status" value="1"/>
</dbReference>
<feature type="domain" description="MYST-type HAT" evidence="14">
    <location>
        <begin position="42"/>
        <end position="290"/>
    </location>
</feature>
<evidence type="ECO:0000256" key="5">
    <source>
        <dbReference type="ARBA" id="ARBA00022723"/>
    </source>
</evidence>
<evidence type="ECO:0000313" key="17">
    <source>
        <dbReference type="WBParaSite" id="SBAD_0000143701-mRNA-1"/>
    </source>
</evidence>
<dbReference type="EC" id="2.3.1.48" evidence="3 12"/>
<keyword evidence="4" id="KW-0808">Transferase</keyword>
<evidence type="ECO:0000256" key="9">
    <source>
        <dbReference type="ARBA" id="ARBA00022990"/>
    </source>
</evidence>
<keyword evidence="7" id="KW-0862">Zinc</keyword>
<dbReference type="PANTHER" id="PTHR10615">
    <property type="entry name" value="HISTONE ACETYLTRANSFERASE"/>
    <property type="match status" value="1"/>
</dbReference>
<dbReference type="GO" id="GO:0003712">
    <property type="term" value="F:transcription coregulator activity"/>
    <property type="evidence" value="ECO:0007669"/>
    <property type="project" value="TreeGrafter"/>
</dbReference>
<dbReference type="Gene3D" id="3.40.630.30">
    <property type="match status" value="1"/>
</dbReference>
<evidence type="ECO:0000256" key="7">
    <source>
        <dbReference type="ARBA" id="ARBA00022833"/>
    </source>
</evidence>
<dbReference type="InterPro" id="IPR002717">
    <property type="entry name" value="HAT_MYST-type"/>
</dbReference>
<comment type="catalytic activity">
    <reaction evidence="12">
        <text>L-lysyl-[protein] + acetyl-CoA = N(6)-acetyl-L-lysyl-[protein] + CoA + H(+)</text>
        <dbReference type="Rhea" id="RHEA:45948"/>
        <dbReference type="Rhea" id="RHEA-COMP:9752"/>
        <dbReference type="Rhea" id="RHEA-COMP:10731"/>
        <dbReference type="ChEBI" id="CHEBI:15378"/>
        <dbReference type="ChEBI" id="CHEBI:29969"/>
        <dbReference type="ChEBI" id="CHEBI:57287"/>
        <dbReference type="ChEBI" id="CHEBI:57288"/>
        <dbReference type="ChEBI" id="CHEBI:61930"/>
        <dbReference type="EC" id="2.3.1.48"/>
    </reaction>
</comment>
<evidence type="ECO:0000256" key="11">
    <source>
        <dbReference type="PIRSR" id="PIRSR602717-51"/>
    </source>
</evidence>
<dbReference type="Proteomes" id="UP000270296">
    <property type="component" value="Unassembled WGS sequence"/>
</dbReference>
<keyword evidence="9" id="KW-0007">Acetylation</keyword>
<dbReference type="GO" id="GO:0004402">
    <property type="term" value="F:histone acetyltransferase activity"/>
    <property type="evidence" value="ECO:0007669"/>
    <property type="project" value="InterPro"/>
</dbReference>
<dbReference type="Gene3D" id="1.10.10.10">
    <property type="entry name" value="Winged helix-like DNA-binding domain superfamily/Winged helix DNA-binding domain"/>
    <property type="match status" value="1"/>
</dbReference>
<dbReference type="AlphaFoldDB" id="A0A183ICN4"/>
<evidence type="ECO:0000313" key="15">
    <source>
        <dbReference type="EMBL" id="VDO94163.1"/>
    </source>
</evidence>
<dbReference type="InterPro" id="IPR016181">
    <property type="entry name" value="Acyl_CoA_acyltransferase"/>
</dbReference>
<dbReference type="OrthoDB" id="787137at2759"/>
<evidence type="ECO:0000256" key="13">
    <source>
        <dbReference type="SAM" id="MobiDB-lite"/>
    </source>
</evidence>
<comment type="similarity">
    <text evidence="2 12">Belongs to the MYST (SAS/MOZ) family.</text>
</comment>
<dbReference type="EMBL" id="UZAM01006808">
    <property type="protein sequence ID" value="VDO94163.1"/>
    <property type="molecule type" value="Genomic_DNA"/>
</dbReference>
<evidence type="ECO:0000256" key="8">
    <source>
        <dbReference type="ARBA" id="ARBA00022853"/>
    </source>
</evidence>
<dbReference type="GO" id="GO:0005634">
    <property type="term" value="C:nucleus"/>
    <property type="evidence" value="ECO:0007669"/>
    <property type="project" value="UniProtKB-SubCell"/>
</dbReference>
<dbReference type="Pfam" id="PF01853">
    <property type="entry name" value="MOZ_SAS"/>
    <property type="match status" value="1"/>
</dbReference>
<dbReference type="InterPro" id="IPR050603">
    <property type="entry name" value="MYST_HAT"/>
</dbReference>
<dbReference type="InterPro" id="IPR040706">
    <property type="entry name" value="Zf-MYST"/>
</dbReference>
<dbReference type="GO" id="GO:0006357">
    <property type="term" value="P:regulation of transcription by RNA polymerase II"/>
    <property type="evidence" value="ECO:0007669"/>
    <property type="project" value="TreeGrafter"/>
</dbReference>
<feature type="region of interest" description="Disordered" evidence="13">
    <location>
        <begin position="1"/>
        <end position="20"/>
    </location>
</feature>
<dbReference type="SUPFAM" id="SSF55729">
    <property type="entry name" value="Acyl-CoA N-acyltransferases (Nat)"/>
    <property type="match status" value="1"/>
</dbReference>
<dbReference type="GO" id="GO:0000785">
    <property type="term" value="C:chromatin"/>
    <property type="evidence" value="ECO:0007669"/>
    <property type="project" value="TreeGrafter"/>
</dbReference>
<keyword evidence="16" id="KW-1185">Reference proteome</keyword>
<dbReference type="PROSITE" id="PS51726">
    <property type="entry name" value="MYST_HAT"/>
    <property type="match status" value="1"/>
</dbReference>
<reference evidence="17" key="1">
    <citation type="submission" date="2016-06" db="UniProtKB">
        <authorList>
            <consortium name="WormBaseParasite"/>
        </authorList>
    </citation>
    <scope>IDENTIFICATION</scope>
</reference>
<dbReference type="InterPro" id="IPR036388">
    <property type="entry name" value="WH-like_DNA-bd_sf"/>
</dbReference>
<feature type="active site" description="Proton donor/acceptor" evidence="11">
    <location>
        <position position="218"/>
    </location>
</feature>
<dbReference type="GO" id="GO:0003682">
    <property type="term" value="F:chromatin binding"/>
    <property type="evidence" value="ECO:0007669"/>
    <property type="project" value="TreeGrafter"/>
</dbReference>
<dbReference type="FunFam" id="3.30.60.60:FF:000001">
    <property type="entry name" value="Histone acetyltransferase"/>
    <property type="match status" value="1"/>
</dbReference>
<dbReference type="GO" id="GO:0008270">
    <property type="term" value="F:zinc ion binding"/>
    <property type="evidence" value="ECO:0007669"/>
    <property type="project" value="UniProtKB-KW"/>
</dbReference>
<gene>
    <name evidence="15" type="ORF">SBAD_LOCUS1378</name>
</gene>
<reference evidence="15 16" key="2">
    <citation type="submission" date="2018-11" db="EMBL/GenBank/DDBJ databases">
        <authorList>
            <consortium name="Pathogen Informatics"/>
        </authorList>
    </citation>
    <scope>NUCLEOTIDE SEQUENCE [LARGE SCALE GENOMIC DNA]</scope>
</reference>